<proteinExistence type="predicted"/>
<dbReference type="Proteomes" id="UP000324222">
    <property type="component" value="Unassembled WGS sequence"/>
</dbReference>
<organism evidence="1 2">
    <name type="scientific">Portunus trituberculatus</name>
    <name type="common">Swimming crab</name>
    <name type="synonym">Neptunus trituberculatus</name>
    <dbReference type="NCBI Taxonomy" id="210409"/>
    <lineage>
        <taxon>Eukaryota</taxon>
        <taxon>Metazoa</taxon>
        <taxon>Ecdysozoa</taxon>
        <taxon>Arthropoda</taxon>
        <taxon>Crustacea</taxon>
        <taxon>Multicrustacea</taxon>
        <taxon>Malacostraca</taxon>
        <taxon>Eumalacostraca</taxon>
        <taxon>Eucarida</taxon>
        <taxon>Decapoda</taxon>
        <taxon>Pleocyemata</taxon>
        <taxon>Brachyura</taxon>
        <taxon>Eubrachyura</taxon>
        <taxon>Portunoidea</taxon>
        <taxon>Portunidae</taxon>
        <taxon>Portuninae</taxon>
        <taxon>Portunus</taxon>
    </lineage>
</organism>
<evidence type="ECO:0000313" key="2">
    <source>
        <dbReference type="Proteomes" id="UP000324222"/>
    </source>
</evidence>
<dbReference type="EMBL" id="VSRR010006547">
    <property type="protein sequence ID" value="MPC45045.1"/>
    <property type="molecule type" value="Genomic_DNA"/>
</dbReference>
<keyword evidence="2" id="KW-1185">Reference proteome</keyword>
<protein>
    <submittedName>
        <fullName evidence="1">Uncharacterized protein</fullName>
    </submittedName>
</protein>
<evidence type="ECO:0000313" key="1">
    <source>
        <dbReference type="EMBL" id="MPC45045.1"/>
    </source>
</evidence>
<gene>
    <name evidence="1" type="ORF">E2C01_038729</name>
</gene>
<accession>A0A5B7FHJ3</accession>
<comment type="caution">
    <text evidence="1">The sequence shown here is derived from an EMBL/GenBank/DDBJ whole genome shotgun (WGS) entry which is preliminary data.</text>
</comment>
<dbReference type="AlphaFoldDB" id="A0A5B7FHJ3"/>
<sequence>MVNAPPFTPAKNNKLVKKLGERRHAPRQQLATKFGEAASVSRAAATGRVAAKLQVKARRGSAVSLYLALAEGGCAISLSWSPEISADMNELC</sequence>
<name>A0A5B7FHJ3_PORTR</name>
<reference evidence="1 2" key="1">
    <citation type="submission" date="2019-05" db="EMBL/GenBank/DDBJ databases">
        <title>Another draft genome of Portunus trituberculatus and its Hox gene families provides insights of decapod evolution.</title>
        <authorList>
            <person name="Jeong J.-H."/>
            <person name="Song I."/>
            <person name="Kim S."/>
            <person name="Choi T."/>
            <person name="Kim D."/>
            <person name="Ryu S."/>
            <person name="Kim W."/>
        </authorList>
    </citation>
    <scope>NUCLEOTIDE SEQUENCE [LARGE SCALE GENOMIC DNA]</scope>
    <source>
        <tissue evidence="1">Muscle</tissue>
    </source>
</reference>